<name>A0ABS8G2Z2_9ALTE</name>
<keyword evidence="5" id="KW-0238">DNA-binding</keyword>
<feature type="modified residue" description="4-aspartylphosphate" evidence="2">
    <location>
        <position position="53"/>
    </location>
</feature>
<dbReference type="SUPFAM" id="SSF52172">
    <property type="entry name" value="CheY-like"/>
    <property type="match status" value="1"/>
</dbReference>
<reference evidence="5 6" key="1">
    <citation type="submission" date="2021-10" db="EMBL/GenBank/DDBJ databases">
        <title>Draft genome of Aestuariibacter halophilus JC2043.</title>
        <authorList>
            <person name="Emsley S.A."/>
            <person name="Pfannmuller K.M."/>
            <person name="Ushijima B."/>
            <person name="Saw J.H."/>
            <person name="Videau P."/>
        </authorList>
    </citation>
    <scope>NUCLEOTIDE SEQUENCE [LARGE SCALE GENOMIC DNA]</scope>
    <source>
        <strain evidence="5 6">JC2043</strain>
    </source>
</reference>
<dbReference type="SMART" id="SM00850">
    <property type="entry name" value="LytTR"/>
    <property type="match status" value="1"/>
</dbReference>
<feature type="domain" description="HTH LytTR-type" evidence="4">
    <location>
        <begin position="130"/>
        <end position="234"/>
    </location>
</feature>
<dbReference type="EMBL" id="JAJEWP010000001">
    <property type="protein sequence ID" value="MCC2614967.1"/>
    <property type="molecule type" value="Genomic_DNA"/>
</dbReference>
<accession>A0ABS8G2Z2</accession>
<evidence type="ECO:0000313" key="6">
    <source>
        <dbReference type="Proteomes" id="UP001520878"/>
    </source>
</evidence>
<evidence type="ECO:0000259" key="4">
    <source>
        <dbReference type="PROSITE" id="PS50930"/>
    </source>
</evidence>
<dbReference type="GO" id="GO:0003677">
    <property type="term" value="F:DNA binding"/>
    <property type="evidence" value="ECO:0007669"/>
    <property type="project" value="UniProtKB-KW"/>
</dbReference>
<feature type="domain" description="Response regulatory" evidence="3">
    <location>
        <begin position="2"/>
        <end position="113"/>
    </location>
</feature>
<dbReference type="PROSITE" id="PS50930">
    <property type="entry name" value="HTH_LYTTR"/>
    <property type="match status" value="1"/>
</dbReference>
<keyword evidence="6" id="KW-1185">Reference proteome</keyword>
<keyword evidence="1" id="KW-0902">Two-component regulatory system</keyword>
<dbReference type="InterPro" id="IPR007492">
    <property type="entry name" value="LytTR_DNA-bd_dom"/>
</dbReference>
<evidence type="ECO:0000313" key="5">
    <source>
        <dbReference type="EMBL" id="MCC2614967.1"/>
    </source>
</evidence>
<gene>
    <name evidence="5" type="ORF">LJ739_01770</name>
</gene>
<proteinExistence type="predicted"/>
<dbReference type="PANTHER" id="PTHR37299:SF1">
    <property type="entry name" value="STAGE 0 SPORULATION PROTEIN A HOMOLOG"/>
    <property type="match status" value="1"/>
</dbReference>
<sequence>MRVVIVEDSRLARSELKALLAPYADIAVVAEAENAEQAVKLVETHRPDVLFLDIQLPGQDGFWVLETLEHLPHVIFTTAYDQYAIKSFEYNALDYLLKPINAARLEQAIKKINTQPDTEKDDRLNSDSKIFLKDGERCWLASLQDIALFESCGNYSRVYFKDNKPLIPKSLGSIEKRLHPQQFFRISRQHIVNLHYVADISLWVNGNYRLVMQDGMELDVSRNQSARLKMLLSL</sequence>
<dbReference type="InterPro" id="IPR001789">
    <property type="entry name" value="Sig_transdc_resp-reg_receiver"/>
</dbReference>
<dbReference type="Proteomes" id="UP001520878">
    <property type="component" value="Unassembled WGS sequence"/>
</dbReference>
<dbReference type="Gene3D" id="2.40.50.1020">
    <property type="entry name" value="LytTr DNA-binding domain"/>
    <property type="match status" value="1"/>
</dbReference>
<dbReference type="InterPro" id="IPR011006">
    <property type="entry name" value="CheY-like_superfamily"/>
</dbReference>
<comment type="caution">
    <text evidence="5">The sequence shown here is derived from an EMBL/GenBank/DDBJ whole genome shotgun (WGS) entry which is preliminary data.</text>
</comment>
<evidence type="ECO:0000256" key="1">
    <source>
        <dbReference type="ARBA" id="ARBA00023012"/>
    </source>
</evidence>
<dbReference type="Pfam" id="PF04397">
    <property type="entry name" value="LytTR"/>
    <property type="match status" value="1"/>
</dbReference>
<evidence type="ECO:0000256" key="2">
    <source>
        <dbReference type="PROSITE-ProRule" id="PRU00169"/>
    </source>
</evidence>
<dbReference type="PROSITE" id="PS50110">
    <property type="entry name" value="RESPONSE_REGULATORY"/>
    <property type="match status" value="1"/>
</dbReference>
<dbReference type="RefSeq" id="WP_229156880.1">
    <property type="nucleotide sequence ID" value="NZ_JAJEWP010000001.1"/>
</dbReference>
<dbReference type="InterPro" id="IPR046947">
    <property type="entry name" value="LytR-like"/>
</dbReference>
<dbReference type="SMART" id="SM00448">
    <property type="entry name" value="REC"/>
    <property type="match status" value="1"/>
</dbReference>
<dbReference type="Gene3D" id="3.40.50.2300">
    <property type="match status" value="1"/>
</dbReference>
<evidence type="ECO:0000259" key="3">
    <source>
        <dbReference type="PROSITE" id="PS50110"/>
    </source>
</evidence>
<keyword evidence="2" id="KW-0597">Phosphoprotein</keyword>
<organism evidence="5 6">
    <name type="scientific">Fluctibacter halophilus</name>
    <dbReference type="NCBI Taxonomy" id="226011"/>
    <lineage>
        <taxon>Bacteria</taxon>
        <taxon>Pseudomonadati</taxon>
        <taxon>Pseudomonadota</taxon>
        <taxon>Gammaproteobacteria</taxon>
        <taxon>Alteromonadales</taxon>
        <taxon>Alteromonadaceae</taxon>
        <taxon>Fluctibacter</taxon>
    </lineage>
</organism>
<dbReference type="PANTHER" id="PTHR37299">
    <property type="entry name" value="TRANSCRIPTIONAL REGULATOR-RELATED"/>
    <property type="match status" value="1"/>
</dbReference>
<protein>
    <submittedName>
        <fullName evidence="5">LytTR family DNA-binding domain-containing protein</fullName>
    </submittedName>
</protein>
<dbReference type="Pfam" id="PF00072">
    <property type="entry name" value="Response_reg"/>
    <property type="match status" value="1"/>
</dbReference>